<keyword evidence="2" id="KW-0732">Signal</keyword>
<organism evidence="3 4">
    <name type="scientific">Microctonus aethiopoides</name>
    <dbReference type="NCBI Taxonomy" id="144406"/>
    <lineage>
        <taxon>Eukaryota</taxon>
        <taxon>Metazoa</taxon>
        <taxon>Ecdysozoa</taxon>
        <taxon>Arthropoda</taxon>
        <taxon>Hexapoda</taxon>
        <taxon>Insecta</taxon>
        <taxon>Pterygota</taxon>
        <taxon>Neoptera</taxon>
        <taxon>Endopterygota</taxon>
        <taxon>Hymenoptera</taxon>
        <taxon>Apocrita</taxon>
        <taxon>Ichneumonoidea</taxon>
        <taxon>Braconidae</taxon>
        <taxon>Euphorinae</taxon>
        <taxon>Microctonus</taxon>
    </lineage>
</organism>
<feature type="signal peptide" evidence="2">
    <location>
        <begin position="1"/>
        <end position="26"/>
    </location>
</feature>
<sequence>MIHVQGYWLFLTSLLAYLIYHHSVIAEHKYDDDDDDDNNGDGDEKKEEYSDEPPREFRCCARHEKKVDVGHGLSKEIITIDAGHCRRVCPRHAFDDPGDPSRPAVQRCPINSQCRPRSSRMERISTLQSVKIIEVVDSCDCWIGSTCDRVSFEQLVHSGTPYQSTMDVGLCLGICSKAINCKPLRNSTISVRGPNGAEVYQVIDKCGCAANCYRMDRIESVFDYNQVDTKRGTNFSRVKPIIRNINVGQCVGTCSGNETETCLLRDKKDPTRCLASLYSKQQNCTPARFKVHSYRTRRGAKREIIEIVECACV</sequence>
<dbReference type="PANTHER" id="PTHR39313:SF1">
    <property type="entry name" value="IM:7138239"/>
    <property type="match status" value="1"/>
</dbReference>
<reference evidence="3" key="1">
    <citation type="journal article" date="2023" name="bioRxiv">
        <title>Scaffold-level genome assemblies of two parasitoid biocontrol wasps reveal the parthenogenesis mechanism and an associated novel virus.</title>
        <authorList>
            <person name="Inwood S."/>
            <person name="Skelly J."/>
            <person name="Guhlin J."/>
            <person name="Harrop T."/>
            <person name="Goldson S."/>
            <person name="Dearden P."/>
        </authorList>
    </citation>
    <scope>NUCLEOTIDE SEQUENCE</scope>
    <source>
        <strain evidence="3">Irish</strain>
        <tissue evidence="3">Whole body</tissue>
    </source>
</reference>
<dbReference type="PANTHER" id="PTHR39313">
    <property type="entry name" value="IM:7138239"/>
    <property type="match status" value="1"/>
</dbReference>
<feature type="compositionally biased region" description="Acidic residues" evidence="1">
    <location>
        <begin position="32"/>
        <end position="41"/>
    </location>
</feature>
<evidence type="ECO:0000313" key="4">
    <source>
        <dbReference type="Proteomes" id="UP001168990"/>
    </source>
</evidence>
<comment type="caution">
    <text evidence="3">The sequence shown here is derived from an EMBL/GenBank/DDBJ whole genome shotgun (WGS) entry which is preliminary data.</text>
</comment>
<evidence type="ECO:0000256" key="2">
    <source>
        <dbReference type="SAM" id="SignalP"/>
    </source>
</evidence>
<feature type="chain" id="PRO_5041388357" evidence="2">
    <location>
        <begin position="27"/>
        <end position="313"/>
    </location>
</feature>
<gene>
    <name evidence="3" type="ORF">PV328_007940</name>
</gene>
<dbReference type="Proteomes" id="UP001168990">
    <property type="component" value="Unassembled WGS sequence"/>
</dbReference>
<protein>
    <submittedName>
        <fullName evidence="3">Uncharacterized protein</fullName>
    </submittedName>
</protein>
<name>A0AA39C9S5_9HYME</name>
<dbReference type="AlphaFoldDB" id="A0AA39C9S5"/>
<accession>A0AA39C9S5</accession>
<evidence type="ECO:0000256" key="1">
    <source>
        <dbReference type="SAM" id="MobiDB-lite"/>
    </source>
</evidence>
<keyword evidence="4" id="KW-1185">Reference proteome</keyword>
<evidence type="ECO:0000313" key="3">
    <source>
        <dbReference type="EMBL" id="KAK0160540.1"/>
    </source>
</evidence>
<proteinExistence type="predicted"/>
<feature type="region of interest" description="Disordered" evidence="1">
    <location>
        <begin position="29"/>
        <end position="54"/>
    </location>
</feature>
<feature type="compositionally biased region" description="Basic and acidic residues" evidence="1">
    <location>
        <begin position="42"/>
        <end position="54"/>
    </location>
</feature>
<reference evidence="3" key="2">
    <citation type="submission" date="2023-03" db="EMBL/GenBank/DDBJ databases">
        <authorList>
            <person name="Inwood S.N."/>
            <person name="Skelly J.G."/>
            <person name="Guhlin J."/>
            <person name="Harrop T.W.R."/>
            <person name="Goldson S.G."/>
            <person name="Dearden P.K."/>
        </authorList>
    </citation>
    <scope>NUCLEOTIDE SEQUENCE</scope>
    <source>
        <strain evidence="3">Irish</strain>
        <tissue evidence="3">Whole body</tissue>
    </source>
</reference>
<dbReference type="EMBL" id="JAQQBS010001423">
    <property type="protein sequence ID" value="KAK0160540.1"/>
    <property type="molecule type" value="Genomic_DNA"/>
</dbReference>